<dbReference type="AlphaFoldDB" id="L8H2L3"/>
<proteinExistence type="predicted"/>
<accession>L8H2L3</accession>
<organism evidence="1 2">
    <name type="scientific">Acanthamoeba castellanii (strain ATCC 30010 / Neff)</name>
    <dbReference type="NCBI Taxonomy" id="1257118"/>
    <lineage>
        <taxon>Eukaryota</taxon>
        <taxon>Amoebozoa</taxon>
        <taxon>Discosea</taxon>
        <taxon>Longamoebia</taxon>
        <taxon>Centramoebida</taxon>
        <taxon>Acanthamoebidae</taxon>
        <taxon>Acanthamoeba</taxon>
    </lineage>
</organism>
<dbReference type="KEGG" id="acan:ACA1_201110"/>
<sequence>MDHEASIIKVRDKVMAGLMVVLKQTTWDQVIKAVKEHGITDTEHWDAKPYPVAKIWPPECGQVWFNALMLEDYFLSFTMPAP</sequence>
<dbReference type="RefSeq" id="XP_004341849.1">
    <property type="nucleotide sequence ID" value="XM_004341801.1"/>
</dbReference>
<dbReference type="GeneID" id="14920584"/>
<dbReference type="VEuPathDB" id="AmoebaDB:ACA1_201110"/>
<dbReference type="EMBL" id="KB007932">
    <property type="protein sequence ID" value="ELR19754.1"/>
    <property type="molecule type" value="Genomic_DNA"/>
</dbReference>
<gene>
    <name evidence="1" type="ORF">ACA1_201110</name>
</gene>
<name>L8H2L3_ACACF</name>
<evidence type="ECO:0000313" key="1">
    <source>
        <dbReference type="EMBL" id="ELR19754.1"/>
    </source>
</evidence>
<keyword evidence="2" id="KW-1185">Reference proteome</keyword>
<reference evidence="1 2" key="1">
    <citation type="journal article" date="2013" name="Genome Biol.">
        <title>Genome of Acanthamoeba castellanii highlights extensive lateral gene transfer and early evolution of tyrosine kinase signaling.</title>
        <authorList>
            <person name="Clarke M."/>
            <person name="Lohan A.J."/>
            <person name="Liu B."/>
            <person name="Lagkouvardos I."/>
            <person name="Roy S."/>
            <person name="Zafar N."/>
            <person name="Bertelli C."/>
            <person name="Schilde C."/>
            <person name="Kianianmomeni A."/>
            <person name="Burglin T.R."/>
            <person name="Frech C."/>
            <person name="Turcotte B."/>
            <person name="Kopec K.O."/>
            <person name="Synnott J.M."/>
            <person name="Choo C."/>
            <person name="Paponov I."/>
            <person name="Finkler A."/>
            <person name="Soon Heng Tan C."/>
            <person name="Hutchins A.P."/>
            <person name="Weinmeier T."/>
            <person name="Rattei T."/>
            <person name="Chu J.S."/>
            <person name="Gimenez G."/>
            <person name="Irimia M."/>
            <person name="Rigden D.J."/>
            <person name="Fitzpatrick D.A."/>
            <person name="Lorenzo-Morales J."/>
            <person name="Bateman A."/>
            <person name="Chiu C.H."/>
            <person name="Tang P."/>
            <person name="Hegemann P."/>
            <person name="Fromm H."/>
            <person name="Raoult D."/>
            <person name="Greub G."/>
            <person name="Miranda-Saavedra D."/>
            <person name="Chen N."/>
            <person name="Nash P."/>
            <person name="Ginger M.L."/>
            <person name="Horn M."/>
            <person name="Schaap P."/>
            <person name="Caler L."/>
            <person name="Loftus B."/>
        </authorList>
    </citation>
    <scope>NUCLEOTIDE SEQUENCE [LARGE SCALE GENOMIC DNA]</scope>
    <source>
        <strain evidence="1 2">Neff</strain>
    </source>
</reference>
<evidence type="ECO:0000313" key="2">
    <source>
        <dbReference type="Proteomes" id="UP000011083"/>
    </source>
</evidence>
<dbReference type="Proteomes" id="UP000011083">
    <property type="component" value="Unassembled WGS sequence"/>
</dbReference>
<protein>
    <submittedName>
        <fullName evidence="1">Uncharacterized protein</fullName>
    </submittedName>
</protein>
<feature type="non-terminal residue" evidence="1">
    <location>
        <position position="1"/>
    </location>
</feature>